<dbReference type="InterPro" id="IPR036286">
    <property type="entry name" value="LexA/Signal_pep-like_sf"/>
</dbReference>
<dbReference type="InterPro" id="IPR019533">
    <property type="entry name" value="Peptidase_S26"/>
</dbReference>
<accession>A0A2W5KAM9</accession>
<evidence type="ECO:0000313" key="3">
    <source>
        <dbReference type="EMBL" id="PZQ13951.1"/>
    </source>
</evidence>
<dbReference type="SUPFAM" id="SSF51306">
    <property type="entry name" value="LexA/Signal peptidase"/>
    <property type="match status" value="1"/>
</dbReference>
<evidence type="ECO:0000259" key="2">
    <source>
        <dbReference type="Pfam" id="PF10502"/>
    </source>
</evidence>
<reference evidence="3 4" key="1">
    <citation type="submission" date="2017-08" db="EMBL/GenBank/DDBJ databases">
        <title>Infants hospitalized years apart are colonized by the same room-sourced microbial strains.</title>
        <authorList>
            <person name="Brooks B."/>
            <person name="Olm M.R."/>
            <person name="Firek B.A."/>
            <person name="Baker R."/>
            <person name="Thomas B.C."/>
            <person name="Morowitz M.J."/>
            <person name="Banfield J.F."/>
        </authorList>
    </citation>
    <scope>NUCLEOTIDE SEQUENCE [LARGE SCALE GENOMIC DNA]</scope>
    <source>
        <strain evidence="3">S2_005_003_R2_42</strain>
    </source>
</reference>
<name>A0A2W5KAM9_9GAMM</name>
<dbReference type="Gene3D" id="2.10.109.10">
    <property type="entry name" value="Umud Fragment, subunit A"/>
    <property type="match status" value="1"/>
</dbReference>
<dbReference type="Proteomes" id="UP000249046">
    <property type="component" value="Unassembled WGS sequence"/>
</dbReference>
<dbReference type="AlphaFoldDB" id="A0A2W5KAM9"/>
<feature type="chain" id="PRO_5015897691" evidence="1">
    <location>
        <begin position="26"/>
        <end position="176"/>
    </location>
</feature>
<protein>
    <submittedName>
        <fullName evidence="3">Peptidase</fullName>
    </submittedName>
</protein>
<dbReference type="GO" id="GO:0006465">
    <property type="term" value="P:signal peptide processing"/>
    <property type="evidence" value="ECO:0007669"/>
    <property type="project" value="InterPro"/>
</dbReference>
<evidence type="ECO:0000256" key="1">
    <source>
        <dbReference type="SAM" id="SignalP"/>
    </source>
</evidence>
<dbReference type="Pfam" id="PF10502">
    <property type="entry name" value="Peptidase_S26"/>
    <property type="match status" value="1"/>
</dbReference>
<gene>
    <name evidence="3" type="ORF">DI564_10265</name>
</gene>
<evidence type="ECO:0000313" key="4">
    <source>
        <dbReference type="Proteomes" id="UP000249046"/>
    </source>
</evidence>
<keyword evidence="1" id="KW-0732">Signal</keyword>
<dbReference type="GO" id="GO:0004252">
    <property type="term" value="F:serine-type endopeptidase activity"/>
    <property type="evidence" value="ECO:0007669"/>
    <property type="project" value="InterPro"/>
</dbReference>
<dbReference type="EMBL" id="QFPO01000008">
    <property type="protein sequence ID" value="PZQ13951.1"/>
    <property type="molecule type" value="Genomic_DNA"/>
</dbReference>
<feature type="domain" description="Peptidase S26" evidence="2">
    <location>
        <begin position="8"/>
        <end position="171"/>
    </location>
</feature>
<comment type="caution">
    <text evidence="3">The sequence shown here is derived from an EMBL/GenBank/DDBJ whole genome shotgun (WGS) entry which is preliminary data.</text>
</comment>
<feature type="signal peptide" evidence="1">
    <location>
        <begin position="1"/>
        <end position="25"/>
    </location>
</feature>
<organism evidence="3 4">
    <name type="scientific">Rhodanobacter denitrificans</name>
    <dbReference type="NCBI Taxonomy" id="666685"/>
    <lineage>
        <taxon>Bacteria</taxon>
        <taxon>Pseudomonadati</taxon>
        <taxon>Pseudomonadota</taxon>
        <taxon>Gammaproteobacteria</taxon>
        <taxon>Lysobacterales</taxon>
        <taxon>Rhodanobacteraceae</taxon>
        <taxon>Rhodanobacter</taxon>
    </lineage>
</organism>
<sequence>MTSRMHGRVLVALLTAAGLAALAWAAFVPPVAHLVYNPTPSVATGWYRIVPTDLAALRAGDVVLVRLPPAVAALAERRAYLPSNVPLLKRVGAVAPQRVCVLGASVNIDGVPAAAVLRSDRRGRLLPAWRQCRALQNGEVYLLGTHPASFDSRYFGPIDASAVLGHAQPLWLDAVP</sequence>
<proteinExistence type="predicted"/>